<proteinExistence type="predicted"/>
<accession>A0AAU6SQY2</accession>
<gene>
    <name evidence="2" type="ORF">MRN70_06175</name>
</gene>
<dbReference type="PANTHER" id="PTHR33516">
    <property type="entry name" value="LEXA REPRESSOR"/>
    <property type="match status" value="1"/>
</dbReference>
<dbReference type="InterPro" id="IPR036286">
    <property type="entry name" value="LexA/Signal_pep-like_sf"/>
</dbReference>
<dbReference type="Gene3D" id="2.10.109.10">
    <property type="entry name" value="Umud Fragment, subunit A"/>
    <property type="match status" value="1"/>
</dbReference>
<dbReference type="SUPFAM" id="SSF51306">
    <property type="entry name" value="LexA/Signal peptidase"/>
    <property type="match status" value="1"/>
</dbReference>
<evidence type="ECO:0000259" key="1">
    <source>
        <dbReference type="Pfam" id="PF00717"/>
    </source>
</evidence>
<feature type="domain" description="Peptidase S24/S26A/S26B/S26C" evidence="1">
    <location>
        <begin position="175"/>
        <end position="294"/>
    </location>
</feature>
<reference evidence="2" key="1">
    <citation type="submission" date="2022-03" db="EMBL/GenBank/DDBJ databases">
        <title>Sea Food Isolates.</title>
        <authorList>
            <person name="Li c."/>
        </authorList>
    </citation>
    <scope>NUCLEOTIDE SEQUENCE</scope>
    <source>
        <strain evidence="2">19PA01SH03</strain>
    </source>
</reference>
<protein>
    <submittedName>
        <fullName evidence="2">S24 family peptidase</fullName>
    </submittedName>
</protein>
<dbReference type="CDD" id="cd06529">
    <property type="entry name" value="S24_LexA-like"/>
    <property type="match status" value="1"/>
</dbReference>
<dbReference type="AlphaFoldDB" id="A0AAU6SQY2"/>
<dbReference type="EMBL" id="CP095338">
    <property type="protein sequence ID" value="XAG22383.1"/>
    <property type="molecule type" value="Genomic_DNA"/>
</dbReference>
<dbReference type="InterPro" id="IPR015927">
    <property type="entry name" value="Peptidase_S24_S26A/B/C"/>
</dbReference>
<dbReference type="Pfam" id="PF00717">
    <property type="entry name" value="Peptidase_S24"/>
    <property type="match status" value="1"/>
</dbReference>
<organism evidence="2">
    <name type="scientific">bacterium 19PA01SH03</name>
    <dbReference type="NCBI Taxonomy" id="2920705"/>
    <lineage>
        <taxon>Bacteria</taxon>
    </lineage>
</organism>
<dbReference type="InterPro" id="IPR039418">
    <property type="entry name" value="LexA-like"/>
</dbReference>
<dbReference type="InterPro" id="IPR050077">
    <property type="entry name" value="LexA_repressor"/>
</dbReference>
<name>A0AAU6SQY2_UNCXX</name>
<sequence>MKTAEENRVDNARYLAQIVGGTSAFANKIDRSVTQASRFMGSNPTTAIGPQMARHIERCFGKADGWLDANHGNGSYSKENFSERLNKACDEAGIPARGRAGYIQERLSRKISLTAIRKWIVGEAVPDTKRIAEIAAIVGTTVENLLNTSAKNLASETKGDYGANVSSINYSSMVPVISWVQAGAFCNSETQVLPHDCEMILCPNKAASSRTFALRVVGDSMTAPYGRTYPEGTVIFVDPEKVAEPGMRVIAKTDQGHTFKQLAENELGQRYLKPLNPHHQPIFDGGIEICGVVIGSYMPE</sequence>
<evidence type="ECO:0000313" key="2">
    <source>
        <dbReference type="EMBL" id="XAG22383.1"/>
    </source>
</evidence>
<dbReference type="PANTHER" id="PTHR33516:SF2">
    <property type="entry name" value="LEXA REPRESSOR-RELATED"/>
    <property type="match status" value="1"/>
</dbReference>